<organism evidence="7 8">
    <name type="scientific">Artemisia annua</name>
    <name type="common">Sweet wormwood</name>
    <dbReference type="NCBI Taxonomy" id="35608"/>
    <lineage>
        <taxon>Eukaryota</taxon>
        <taxon>Viridiplantae</taxon>
        <taxon>Streptophyta</taxon>
        <taxon>Embryophyta</taxon>
        <taxon>Tracheophyta</taxon>
        <taxon>Spermatophyta</taxon>
        <taxon>Magnoliopsida</taxon>
        <taxon>eudicotyledons</taxon>
        <taxon>Gunneridae</taxon>
        <taxon>Pentapetalae</taxon>
        <taxon>asterids</taxon>
        <taxon>campanulids</taxon>
        <taxon>Asterales</taxon>
        <taxon>Asteraceae</taxon>
        <taxon>Asteroideae</taxon>
        <taxon>Anthemideae</taxon>
        <taxon>Artemisiinae</taxon>
        <taxon>Artemisia</taxon>
    </lineage>
</organism>
<reference evidence="7 8" key="1">
    <citation type="journal article" date="2018" name="Mol. Plant">
        <title>The genome of Artemisia annua provides insight into the evolution of Asteraceae family and artemisinin biosynthesis.</title>
        <authorList>
            <person name="Shen Q."/>
            <person name="Zhang L."/>
            <person name="Liao Z."/>
            <person name="Wang S."/>
            <person name="Yan T."/>
            <person name="Shi P."/>
            <person name="Liu M."/>
            <person name="Fu X."/>
            <person name="Pan Q."/>
            <person name="Wang Y."/>
            <person name="Lv Z."/>
            <person name="Lu X."/>
            <person name="Zhang F."/>
            <person name="Jiang W."/>
            <person name="Ma Y."/>
            <person name="Chen M."/>
            <person name="Hao X."/>
            <person name="Li L."/>
            <person name="Tang Y."/>
            <person name="Lv G."/>
            <person name="Zhou Y."/>
            <person name="Sun X."/>
            <person name="Brodelius P.E."/>
            <person name="Rose J.K.C."/>
            <person name="Tang K."/>
        </authorList>
    </citation>
    <scope>NUCLEOTIDE SEQUENCE [LARGE SCALE GENOMIC DNA]</scope>
    <source>
        <strain evidence="8">cv. Huhao1</strain>
        <tissue evidence="7">Leaf</tissue>
    </source>
</reference>
<evidence type="ECO:0000256" key="4">
    <source>
        <dbReference type="ARBA" id="ARBA00022525"/>
    </source>
</evidence>
<dbReference type="OrthoDB" id="1151284at2759"/>
<dbReference type="InterPro" id="IPR010264">
    <property type="entry name" value="Self-incomp_S1"/>
</dbReference>
<dbReference type="GO" id="GO:0060320">
    <property type="term" value="P:rejection of self pollen"/>
    <property type="evidence" value="ECO:0007669"/>
    <property type="project" value="UniProtKB-KW"/>
</dbReference>
<evidence type="ECO:0000313" key="8">
    <source>
        <dbReference type="Proteomes" id="UP000245207"/>
    </source>
</evidence>
<dbReference type="AlphaFoldDB" id="A0A2U1N5H4"/>
<feature type="chain" id="PRO_5025096185" description="S-protein homolog" evidence="6">
    <location>
        <begin position="18"/>
        <end position="152"/>
    </location>
</feature>
<evidence type="ECO:0000256" key="6">
    <source>
        <dbReference type="RuleBase" id="RU367044"/>
    </source>
</evidence>
<gene>
    <name evidence="7" type="ORF">CTI12_AA307760</name>
</gene>
<sequence length="152" mass="17923">MKTLFFLFFYLVFTTNASPIAKTPIGSTKKLCLYSHWTVYIYNVMIDPVTVHIKSGDDDLGDHTLQFNDTENWSFCENIWTTTLFYAYFNCKNTKPVAFNVFDHVTSVNYGSRSFIYSERRLVWLVRDDGFYVGKNLTPFPDEMTKLYDWSY</sequence>
<keyword evidence="4 6" id="KW-0964">Secreted</keyword>
<accession>A0A2U1N5H4</accession>
<comment type="subcellular location">
    <subcellularLocation>
        <location evidence="1 6">Secreted</location>
    </subcellularLocation>
</comment>
<keyword evidence="5 6" id="KW-0732">Signal</keyword>
<comment type="caution">
    <text evidence="7">The sequence shown here is derived from an EMBL/GenBank/DDBJ whole genome shotgun (WGS) entry which is preliminary data.</text>
</comment>
<name>A0A2U1N5H4_ARTAN</name>
<dbReference type="GO" id="GO:0005576">
    <property type="term" value="C:extracellular region"/>
    <property type="evidence" value="ECO:0007669"/>
    <property type="project" value="UniProtKB-SubCell"/>
</dbReference>
<comment type="similarity">
    <text evidence="2 6">Belongs to the plant self-incompatibility (S1) protein family.</text>
</comment>
<dbReference type="PANTHER" id="PTHR31232:SF172">
    <property type="entry name" value="S-PROTEIN HOMOLOG"/>
    <property type="match status" value="1"/>
</dbReference>
<keyword evidence="8" id="KW-1185">Reference proteome</keyword>
<evidence type="ECO:0000256" key="5">
    <source>
        <dbReference type="ARBA" id="ARBA00022729"/>
    </source>
</evidence>
<dbReference type="EMBL" id="PKPP01003573">
    <property type="protein sequence ID" value="PWA68743.1"/>
    <property type="molecule type" value="Genomic_DNA"/>
</dbReference>
<keyword evidence="3 6" id="KW-0713">Self-incompatibility</keyword>
<proteinExistence type="inferred from homology"/>
<evidence type="ECO:0000313" key="7">
    <source>
        <dbReference type="EMBL" id="PWA68743.1"/>
    </source>
</evidence>
<evidence type="ECO:0000256" key="2">
    <source>
        <dbReference type="ARBA" id="ARBA00005581"/>
    </source>
</evidence>
<feature type="signal peptide" evidence="6">
    <location>
        <begin position="1"/>
        <end position="17"/>
    </location>
</feature>
<dbReference type="Pfam" id="PF05938">
    <property type="entry name" value="Self-incomp_S1"/>
    <property type="match status" value="1"/>
</dbReference>
<dbReference type="Proteomes" id="UP000245207">
    <property type="component" value="Unassembled WGS sequence"/>
</dbReference>
<protein>
    <recommendedName>
        <fullName evidence="6">S-protein homolog</fullName>
    </recommendedName>
</protein>
<dbReference type="PANTHER" id="PTHR31232">
    <property type="match status" value="1"/>
</dbReference>
<evidence type="ECO:0000256" key="3">
    <source>
        <dbReference type="ARBA" id="ARBA00022471"/>
    </source>
</evidence>
<evidence type="ECO:0000256" key="1">
    <source>
        <dbReference type="ARBA" id="ARBA00004613"/>
    </source>
</evidence>